<sequence>MKTRILLIVSSLLLGSDAFTPLMRSMHRPGMVVFQSSGADDKEANGDREMSAEEESEVVDAKMEQVPRNAEFDPVALPDEVAEGSTTSDELKQRQETKQEEVKGMKEEEVSAIDFESVEEPDAALEEEEQTSRNDNTKSENATKNEEWPKKNDTMHDTNKEDDKQKTADNISFLQSLGAITGRGEFATKVQKQAAAKSIRALEAVNPTERPITSDHIYGRWELLYCSTQLFRSSPFFMAGRAVCKTDIDRDRYNWFCDMHRQALAISSIQAVRQIITKSGRIVSEFEVSAGAVPFIGAKKGYSGGLPLSIEGALVSSADWVPVENSTAMELFMDTVEVKGSNLPILRLLLDQDSSKLYSRRLANKLERVIPSYKTPKPIFKTTFLDKSLRISRDQDDNVFVYIKTSEDDSVTNYSDREADLGVKKLMYGFRKVLFP</sequence>
<name>A0A1Z5K551_FISSO</name>
<dbReference type="GO" id="GO:0009536">
    <property type="term" value="C:plastid"/>
    <property type="evidence" value="ECO:0007669"/>
    <property type="project" value="UniProtKB-SubCell"/>
</dbReference>
<dbReference type="InParanoid" id="A0A1Z5K551"/>
<comment type="subcellular location">
    <subcellularLocation>
        <location evidence="1">Plastid</location>
    </subcellularLocation>
</comment>
<evidence type="ECO:0000259" key="5">
    <source>
        <dbReference type="Pfam" id="PF04755"/>
    </source>
</evidence>
<feature type="chain" id="PRO_5012871083" description="Plastid lipid-associated protein/fibrillin conserved domain-containing protein" evidence="4">
    <location>
        <begin position="19"/>
        <end position="436"/>
    </location>
</feature>
<reference evidence="6 7" key="1">
    <citation type="journal article" date="2015" name="Plant Cell">
        <title>Oil accumulation by the oleaginous diatom Fistulifera solaris as revealed by the genome and transcriptome.</title>
        <authorList>
            <person name="Tanaka T."/>
            <person name="Maeda Y."/>
            <person name="Veluchamy A."/>
            <person name="Tanaka M."/>
            <person name="Abida H."/>
            <person name="Marechal E."/>
            <person name="Bowler C."/>
            <person name="Muto M."/>
            <person name="Sunaga Y."/>
            <person name="Tanaka M."/>
            <person name="Yoshino T."/>
            <person name="Taniguchi T."/>
            <person name="Fukuda Y."/>
            <person name="Nemoto M."/>
            <person name="Matsumoto M."/>
            <person name="Wong P.S."/>
            <person name="Aburatani S."/>
            <person name="Fujibuchi W."/>
        </authorList>
    </citation>
    <scope>NUCLEOTIDE SEQUENCE [LARGE SCALE GENOMIC DNA]</scope>
    <source>
        <strain evidence="6 7">JPCC DA0580</strain>
    </source>
</reference>
<feature type="compositionally biased region" description="Acidic residues" evidence="3">
    <location>
        <begin position="116"/>
        <end position="129"/>
    </location>
</feature>
<dbReference type="EMBL" id="BDSP01000161">
    <property type="protein sequence ID" value="GAX21231.1"/>
    <property type="molecule type" value="Genomic_DNA"/>
</dbReference>
<feature type="compositionally biased region" description="Basic and acidic residues" evidence="3">
    <location>
        <begin position="39"/>
        <end position="51"/>
    </location>
</feature>
<dbReference type="Proteomes" id="UP000198406">
    <property type="component" value="Unassembled WGS sequence"/>
</dbReference>
<evidence type="ECO:0000313" key="6">
    <source>
        <dbReference type="EMBL" id="GAX21231.1"/>
    </source>
</evidence>
<keyword evidence="4" id="KW-0732">Signal</keyword>
<accession>A0A1Z5K551</accession>
<keyword evidence="2" id="KW-0934">Plastid</keyword>
<evidence type="ECO:0000256" key="2">
    <source>
        <dbReference type="ARBA" id="ARBA00022640"/>
    </source>
</evidence>
<feature type="signal peptide" evidence="4">
    <location>
        <begin position="1"/>
        <end position="18"/>
    </location>
</feature>
<organism evidence="6 7">
    <name type="scientific">Fistulifera solaris</name>
    <name type="common">Oleaginous diatom</name>
    <dbReference type="NCBI Taxonomy" id="1519565"/>
    <lineage>
        <taxon>Eukaryota</taxon>
        <taxon>Sar</taxon>
        <taxon>Stramenopiles</taxon>
        <taxon>Ochrophyta</taxon>
        <taxon>Bacillariophyta</taxon>
        <taxon>Bacillariophyceae</taxon>
        <taxon>Bacillariophycidae</taxon>
        <taxon>Naviculales</taxon>
        <taxon>Naviculaceae</taxon>
        <taxon>Fistulifera</taxon>
    </lineage>
</organism>
<feature type="compositionally biased region" description="Basic and acidic residues" evidence="3">
    <location>
        <begin position="130"/>
        <end position="167"/>
    </location>
</feature>
<evidence type="ECO:0000313" key="7">
    <source>
        <dbReference type="Proteomes" id="UP000198406"/>
    </source>
</evidence>
<dbReference type="Pfam" id="PF04755">
    <property type="entry name" value="PAP_fibrillin"/>
    <property type="match status" value="1"/>
</dbReference>
<keyword evidence="7" id="KW-1185">Reference proteome</keyword>
<feature type="compositionally biased region" description="Basic and acidic residues" evidence="3">
    <location>
        <begin position="89"/>
        <end position="109"/>
    </location>
</feature>
<gene>
    <name evidence="6" type="ORF">FisN_23Lh179</name>
</gene>
<feature type="domain" description="Plastid lipid-associated protein/fibrillin conserved" evidence="5">
    <location>
        <begin position="180"/>
        <end position="401"/>
    </location>
</feature>
<comment type="caution">
    <text evidence="6">The sequence shown here is derived from an EMBL/GenBank/DDBJ whole genome shotgun (WGS) entry which is preliminary data.</text>
</comment>
<evidence type="ECO:0000256" key="3">
    <source>
        <dbReference type="SAM" id="MobiDB-lite"/>
    </source>
</evidence>
<dbReference type="InterPro" id="IPR039633">
    <property type="entry name" value="PAP"/>
</dbReference>
<evidence type="ECO:0000256" key="1">
    <source>
        <dbReference type="ARBA" id="ARBA00004474"/>
    </source>
</evidence>
<evidence type="ECO:0000256" key="4">
    <source>
        <dbReference type="SAM" id="SignalP"/>
    </source>
</evidence>
<feature type="region of interest" description="Disordered" evidence="3">
    <location>
        <begin position="37"/>
        <end position="168"/>
    </location>
</feature>
<dbReference type="AlphaFoldDB" id="A0A1Z5K551"/>
<dbReference type="PANTHER" id="PTHR31906">
    <property type="entry name" value="PLASTID-LIPID-ASSOCIATED PROTEIN 4, CHLOROPLASTIC-RELATED"/>
    <property type="match status" value="1"/>
</dbReference>
<protein>
    <recommendedName>
        <fullName evidence="5">Plastid lipid-associated protein/fibrillin conserved domain-containing protein</fullName>
    </recommendedName>
</protein>
<dbReference type="InterPro" id="IPR006843">
    <property type="entry name" value="PAP/fibrillin_dom"/>
</dbReference>
<dbReference type="OrthoDB" id="203682at2759"/>
<proteinExistence type="predicted"/>